<dbReference type="SUPFAM" id="SSF58113">
    <property type="entry name" value="Apolipoprotein A-I"/>
    <property type="match status" value="1"/>
</dbReference>
<keyword evidence="4" id="KW-0233">DNA recombination</keyword>
<gene>
    <name evidence="5" type="primary">rmuC</name>
    <name evidence="5" type="ORF">LQ564_04570</name>
</gene>
<evidence type="ECO:0000313" key="5">
    <source>
        <dbReference type="EMBL" id="MCD2515581.1"/>
    </source>
</evidence>
<name>A0ABS8Q3N5_9BURK</name>
<comment type="caution">
    <text evidence="5">The sequence shown here is derived from an EMBL/GenBank/DDBJ whole genome shotgun (WGS) entry which is preliminary data.</text>
</comment>
<comment type="function">
    <text evidence="1">Involved in DNA recombination.</text>
</comment>
<accession>A0ABS8Q3N5</accession>
<protein>
    <submittedName>
        <fullName evidence="5">DNA recombination protein RmuC</fullName>
    </submittedName>
</protein>
<dbReference type="Proteomes" id="UP001179361">
    <property type="component" value="Unassembled WGS sequence"/>
</dbReference>
<evidence type="ECO:0000313" key="6">
    <source>
        <dbReference type="Proteomes" id="UP001179361"/>
    </source>
</evidence>
<evidence type="ECO:0000256" key="4">
    <source>
        <dbReference type="ARBA" id="ARBA00023172"/>
    </source>
</evidence>
<proteinExistence type="inferred from homology"/>
<dbReference type="PANTHER" id="PTHR30563:SF0">
    <property type="entry name" value="DNA RECOMBINATION PROTEIN RMUC"/>
    <property type="match status" value="1"/>
</dbReference>
<comment type="similarity">
    <text evidence="2">Belongs to the RmuC family.</text>
</comment>
<dbReference type="InterPro" id="IPR003798">
    <property type="entry name" value="DNA_recombination_RmuC"/>
</dbReference>
<organism evidence="5 6">
    <name type="scientific">Massilia phyllostachyos</name>
    <dbReference type="NCBI Taxonomy" id="2898585"/>
    <lineage>
        <taxon>Bacteria</taxon>
        <taxon>Pseudomonadati</taxon>
        <taxon>Pseudomonadota</taxon>
        <taxon>Betaproteobacteria</taxon>
        <taxon>Burkholderiales</taxon>
        <taxon>Oxalobacteraceae</taxon>
        <taxon>Telluria group</taxon>
        <taxon>Massilia</taxon>
    </lineage>
</organism>
<sequence length="437" mass="48572">MNIVEILLLVAVLVVIALQFLLLTRARANGDGQHIERLERELRLEMQSTAQATRQEVAGHMGQYHAASVQQFDSMRQQMQLQSSSGREEQARSLKRFADTLQLTLSNLTESNAQRMLEVRGTLETKIRDLQADNAKRLEEMRQTVDEKLHATLETRLTESFRQVSERLEKVHQGLGEMQALAIGVGDLKRVLTNVKTRGTWGEVQLEMLLEQVLTVDQYAKNVETVAGSNARVEFAIKLPGVVDGGPPLWLPIDAKFPKEQYERLLEAAETADAEGVTRAGNELERAVRGEAKTICEKYVSPPQTTDFAILFLPTEGLYAEVMRRPGLADDLQRSLRVTIAGPSTLSALLNSLQMGFRTLALEKRSSEVWQVLGAVKTEFTKFGDVLAATKTTLERAAKNIESAEVRSRVMAKKLKSVEALPSEAAQLLLGSEQPDP</sequence>
<dbReference type="Gene3D" id="1.20.5.1230">
    <property type="entry name" value="Apolipoprotein A-I"/>
    <property type="match status" value="1"/>
</dbReference>
<reference evidence="5" key="1">
    <citation type="submission" date="2021-11" db="EMBL/GenBank/DDBJ databases">
        <title>The complete genome of Massilia sp sp. G4R7.</title>
        <authorList>
            <person name="Liu L."/>
            <person name="Yue J."/>
            <person name="Yuan J."/>
            <person name="Yang F."/>
            <person name="Li L."/>
        </authorList>
    </citation>
    <scope>NUCLEOTIDE SEQUENCE</scope>
    <source>
        <strain evidence="5">G4R7</strain>
    </source>
</reference>
<evidence type="ECO:0000256" key="3">
    <source>
        <dbReference type="ARBA" id="ARBA00023054"/>
    </source>
</evidence>
<dbReference type="PANTHER" id="PTHR30563">
    <property type="entry name" value="DNA RECOMBINATION PROTEIN RMUC"/>
    <property type="match status" value="1"/>
</dbReference>
<dbReference type="EMBL" id="JAJNOC010000001">
    <property type="protein sequence ID" value="MCD2515581.1"/>
    <property type="molecule type" value="Genomic_DNA"/>
</dbReference>
<keyword evidence="6" id="KW-1185">Reference proteome</keyword>
<evidence type="ECO:0000256" key="1">
    <source>
        <dbReference type="ARBA" id="ARBA00003416"/>
    </source>
</evidence>
<dbReference type="Pfam" id="PF02646">
    <property type="entry name" value="RmuC"/>
    <property type="match status" value="1"/>
</dbReference>
<dbReference type="RefSeq" id="WP_231056884.1">
    <property type="nucleotide sequence ID" value="NZ_JAJNOC010000001.1"/>
</dbReference>
<evidence type="ECO:0000256" key="2">
    <source>
        <dbReference type="ARBA" id="ARBA00009840"/>
    </source>
</evidence>
<keyword evidence="3" id="KW-0175">Coiled coil</keyword>